<keyword evidence="2" id="KW-1185">Reference proteome</keyword>
<sequence>MSKSNTPRHHILNLIDSHTNLKIEDDKAIFKRTQDISTSFLDSLAAERGSQDSAPIGNFHKVASIPTVVVEKWMSEGFNIFDKNIKIEDILKRLASLDMEKLITTSKRLY</sequence>
<dbReference type="KEGG" id="spha:D3Y57_05535"/>
<name>A0A494TE50_SPHPE</name>
<gene>
    <name evidence="1" type="ORF">D3Y57_05535</name>
</gene>
<reference evidence="1 2" key="1">
    <citation type="submission" date="2018-09" db="EMBL/GenBank/DDBJ databases">
        <title>Sphingomonas peninsula sp. nov., isolated from fildes peninsula, Antarctic soil.</title>
        <authorList>
            <person name="Yingchao G."/>
        </authorList>
    </citation>
    <scope>NUCLEOTIDE SEQUENCE [LARGE SCALE GENOMIC DNA]</scope>
    <source>
        <strain evidence="1 2">YZ-8</strain>
    </source>
</reference>
<organism evidence="1 2">
    <name type="scientific">Sphingomonas paeninsulae</name>
    <dbReference type="NCBI Taxonomy" id="2319844"/>
    <lineage>
        <taxon>Bacteria</taxon>
        <taxon>Pseudomonadati</taxon>
        <taxon>Pseudomonadota</taxon>
        <taxon>Alphaproteobacteria</taxon>
        <taxon>Sphingomonadales</taxon>
        <taxon>Sphingomonadaceae</taxon>
        <taxon>Sphingomonas</taxon>
    </lineage>
</organism>
<dbReference type="Proteomes" id="UP000276254">
    <property type="component" value="Chromosome"/>
</dbReference>
<dbReference type="RefSeq" id="WP_121152167.1">
    <property type="nucleotide sequence ID" value="NZ_CP032829.1"/>
</dbReference>
<evidence type="ECO:0000313" key="2">
    <source>
        <dbReference type="Proteomes" id="UP000276254"/>
    </source>
</evidence>
<proteinExistence type="predicted"/>
<dbReference type="OrthoDB" id="8481065at2"/>
<evidence type="ECO:0000313" key="1">
    <source>
        <dbReference type="EMBL" id="AYJ85542.1"/>
    </source>
</evidence>
<protein>
    <submittedName>
        <fullName evidence="1">Uncharacterized protein</fullName>
    </submittedName>
</protein>
<dbReference type="AlphaFoldDB" id="A0A494TE50"/>
<dbReference type="EMBL" id="CP032829">
    <property type="protein sequence ID" value="AYJ85542.1"/>
    <property type="molecule type" value="Genomic_DNA"/>
</dbReference>
<accession>A0A494TE50</accession>